<reference evidence="1 2" key="1">
    <citation type="submission" date="2020-08" db="EMBL/GenBank/DDBJ databases">
        <title>Genomic Encyclopedia of Type Strains, Phase IV (KMG-IV): sequencing the most valuable type-strain genomes for metagenomic binning, comparative biology and taxonomic classification.</title>
        <authorList>
            <person name="Goeker M."/>
        </authorList>
    </citation>
    <scope>NUCLEOTIDE SEQUENCE [LARGE SCALE GENOMIC DNA]</scope>
    <source>
        <strain evidence="1 2">DSM 2163</strain>
    </source>
</reference>
<organism evidence="1 2">
    <name type="scientific">Methylorubrum rhodinum</name>
    <dbReference type="NCBI Taxonomy" id="29428"/>
    <lineage>
        <taxon>Bacteria</taxon>
        <taxon>Pseudomonadati</taxon>
        <taxon>Pseudomonadota</taxon>
        <taxon>Alphaproteobacteria</taxon>
        <taxon>Hyphomicrobiales</taxon>
        <taxon>Methylobacteriaceae</taxon>
        <taxon>Methylorubrum</taxon>
    </lineage>
</organism>
<dbReference type="AlphaFoldDB" id="A0A840ZMF8"/>
<accession>A0A840ZMF8</accession>
<comment type="caution">
    <text evidence="1">The sequence shown here is derived from an EMBL/GenBank/DDBJ whole genome shotgun (WGS) entry which is preliminary data.</text>
</comment>
<evidence type="ECO:0000313" key="2">
    <source>
        <dbReference type="Proteomes" id="UP000583454"/>
    </source>
</evidence>
<sequence>MAEVLTLPLDLSAEASRRLHVQLEREMAAGLDPGSRQAQIACLSGSLTRALHQLRESVRRAVSDLPADDPTASTLHEAATGMALLAQAVMAGAAGLGAQPLPEA</sequence>
<dbReference type="RefSeq" id="WP_183571013.1">
    <property type="nucleotide sequence ID" value="NZ_JACHOP010000014.1"/>
</dbReference>
<name>A0A840ZMF8_9HYPH</name>
<dbReference type="EMBL" id="JACHOP010000014">
    <property type="protein sequence ID" value="MBB5758510.1"/>
    <property type="molecule type" value="Genomic_DNA"/>
</dbReference>
<gene>
    <name evidence="1" type="ORF">HNR00_003232</name>
</gene>
<keyword evidence="2" id="KW-1185">Reference proteome</keyword>
<evidence type="ECO:0000313" key="1">
    <source>
        <dbReference type="EMBL" id="MBB5758510.1"/>
    </source>
</evidence>
<proteinExistence type="predicted"/>
<dbReference type="Proteomes" id="UP000583454">
    <property type="component" value="Unassembled WGS sequence"/>
</dbReference>
<protein>
    <submittedName>
        <fullName evidence="1">Uncharacterized protein</fullName>
    </submittedName>
</protein>